<evidence type="ECO:0000313" key="2">
    <source>
        <dbReference type="EMBL" id="SUN46900.1"/>
    </source>
</evidence>
<evidence type="ECO:0000256" key="1">
    <source>
        <dbReference type="SAM" id="SignalP"/>
    </source>
</evidence>
<proteinExistence type="predicted"/>
<name>A0A380JSK2_STRDY</name>
<feature type="signal peptide" evidence="1">
    <location>
        <begin position="1"/>
        <end position="25"/>
    </location>
</feature>
<organism evidence="2 3">
    <name type="scientific">Streptococcus dysgalactiae subsp. dysgalactiae</name>
    <dbReference type="NCBI Taxonomy" id="99822"/>
    <lineage>
        <taxon>Bacteria</taxon>
        <taxon>Bacillati</taxon>
        <taxon>Bacillota</taxon>
        <taxon>Bacilli</taxon>
        <taxon>Lactobacillales</taxon>
        <taxon>Streptococcaceae</taxon>
        <taxon>Streptococcus</taxon>
    </lineage>
</organism>
<dbReference type="RefSeq" id="WP_115245542.1">
    <property type="nucleotide sequence ID" value="NZ_UHFG01000004.1"/>
</dbReference>
<keyword evidence="1" id="KW-0732">Signal</keyword>
<gene>
    <name evidence="2" type="ORF">NCTC4670_00148</name>
</gene>
<sequence>MLTAKKILFSTLLLLTFANTSTANANEINTDGNGIIKIEKYDGTGYKTSDPLTLDIEMELIWLPPLGGREYESGSHWPVLIPKYESVNGIGKFVTLYPKGNRGSEWVEPVKVFIPQYYDHISNKVEHAAMKYYEEHKEKFKGLY</sequence>
<accession>A0A380JSK2</accession>
<dbReference type="EMBL" id="UHFG01000004">
    <property type="protein sequence ID" value="SUN46900.1"/>
    <property type="molecule type" value="Genomic_DNA"/>
</dbReference>
<evidence type="ECO:0000313" key="3">
    <source>
        <dbReference type="Proteomes" id="UP000254797"/>
    </source>
</evidence>
<protein>
    <submittedName>
        <fullName evidence="2">Uncharacterized protein</fullName>
    </submittedName>
</protein>
<dbReference type="AlphaFoldDB" id="A0A380JSK2"/>
<reference evidence="2 3" key="1">
    <citation type="submission" date="2018-06" db="EMBL/GenBank/DDBJ databases">
        <authorList>
            <consortium name="Pathogen Informatics"/>
            <person name="Doyle S."/>
        </authorList>
    </citation>
    <scope>NUCLEOTIDE SEQUENCE [LARGE SCALE GENOMIC DNA]</scope>
    <source>
        <strain evidence="2 3">NCTC4670</strain>
    </source>
</reference>
<feature type="chain" id="PRO_5017077918" evidence="1">
    <location>
        <begin position="26"/>
        <end position="144"/>
    </location>
</feature>
<dbReference type="Proteomes" id="UP000254797">
    <property type="component" value="Unassembled WGS sequence"/>
</dbReference>